<keyword evidence="3" id="KW-0808">Transferase</keyword>
<protein>
    <submittedName>
        <fullName evidence="3">Glycosyltransferase family 4 protein</fullName>
        <ecNumber evidence="3">2.4.-.-</ecNumber>
    </submittedName>
</protein>
<organism evidence="3 4">
    <name type="scientific">Uliginosibacterium paludis</name>
    <dbReference type="NCBI Taxonomy" id="1615952"/>
    <lineage>
        <taxon>Bacteria</taxon>
        <taxon>Pseudomonadati</taxon>
        <taxon>Pseudomonadota</taxon>
        <taxon>Betaproteobacteria</taxon>
        <taxon>Rhodocyclales</taxon>
        <taxon>Zoogloeaceae</taxon>
        <taxon>Uliginosibacterium</taxon>
    </lineage>
</organism>
<dbReference type="Pfam" id="PF13439">
    <property type="entry name" value="Glyco_transf_4"/>
    <property type="match status" value="1"/>
</dbReference>
<dbReference type="PANTHER" id="PTHR45947">
    <property type="entry name" value="SULFOQUINOVOSYL TRANSFERASE SQD2"/>
    <property type="match status" value="1"/>
</dbReference>
<evidence type="ECO:0000313" key="4">
    <source>
        <dbReference type="Proteomes" id="UP001548590"/>
    </source>
</evidence>
<comment type="caution">
    <text evidence="3">The sequence shown here is derived from an EMBL/GenBank/DDBJ whole genome shotgun (WGS) entry which is preliminary data.</text>
</comment>
<feature type="domain" description="Glycosyltransferase subfamily 4-like N-terminal" evidence="2">
    <location>
        <begin position="7"/>
        <end position="182"/>
    </location>
</feature>
<dbReference type="EC" id="2.4.-.-" evidence="3"/>
<dbReference type="InterPro" id="IPR028098">
    <property type="entry name" value="Glyco_trans_4-like_N"/>
</dbReference>
<accession>A0ABV2CUY1</accession>
<keyword evidence="4" id="KW-1185">Reference proteome</keyword>
<reference evidence="3 4" key="1">
    <citation type="submission" date="2024-07" db="EMBL/GenBank/DDBJ databases">
        <title>Uliginosibacterium paludis KCTC:42655.</title>
        <authorList>
            <person name="Kim M.K."/>
        </authorList>
    </citation>
    <scope>NUCLEOTIDE SEQUENCE [LARGE SCALE GENOMIC DNA]</scope>
    <source>
        <strain evidence="3 4">KCTC 42655</strain>
    </source>
</reference>
<gene>
    <name evidence="3" type="ORF">ABVT11_17865</name>
</gene>
<dbReference type="Pfam" id="PF00534">
    <property type="entry name" value="Glycos_transf_1"/>
    <property type="match status" value="1"/>
</dbReference>
<dbReference type="InterPro" id="IPR001296">
    <property type="entry name" value="Glyco_trans_1"/>
</dbReference>
<evidence type="ECO:0000313" key="3">
    <source>
        <dbReference type="EMBL" id="MET1491710.1"/>
    </source>
</evidence>
<dbReference type="Proteomes" id="UP001548590">
    <property type="component" value="Unassembled WGS sequence"/>
</dbReference>
<feature type="domain" description="Glycosyl transferase family 1" evidence="1">
    <location>
        <begin position="195"/>
        <end position="347"/>
    </location>
</feature>
<dbReference type="SUPFAM" id="SSF53756">
    <property type="entry name" value="UDP-Glycosyltransferase/glycogen phosphorylase"/>
    <property type="match status" value="1"/>
</dbReference>
<dbReference type="PANTHER" id="PTHR45947:SF3">
    <property type="entry name" value="SULFOQUINOVOSYL TRANSFERASE SQD2"/>
    <property type="match status" value="1"/>
</dbReference>
<dbReference type="EMBL" id="JBEWLZ010000014">
    <property type="protein sequence ID" value="MET1491710.1"/>
    <property type="molecule type" value="Genomic_DNA"/>
</dbReference>
<dbReference type="InterPro" id="IPR050194">
    <property type="entry name" value="Glycosyltransferase_grp1"/>
</dbReference>
<dbReference type="GO" id="GO:0016757">
    <property type="term" value="F:glycosyltransferase activity"/>
    <property type="evidence" value="ECO:0007669"/>
    <property type="project" value="UniProtKB-KW"/>
</dbReference>
<dbReference type="RefSeq" id="WP_345928286.1">
    <property type="nucleotide sequence ID" value="NZ_JBDIVF010000005.1"/>
</dbReference>
<sequence>MRPRGVTGVQTHFQQFMGYLQSRAIETCLVTPYSVSKLLVYPLFALRRLIHFFSTSWSVWWYREVHAWVLKIALRRSLRDAEGCVVYAQCPLSAAAALRVRRPGQRVVLVAHFNISQADEWVGMGLIDKDGWLYRSILAFEARVLPQLDGIVYVSRFMQEHVESRIPSVKAVRSVVLPNFVSDPRDVSVASPVADLITIGTVEPRKNQLYLVEILAAAKSMGRVLTLTVVGDGPDLSRMKQRAKHLDVESQIFFKGFVPNAASLISGHRAYIHVARMESFGIVLIEAQACGVPVFAPKAGGMGEAFEDGVTGWGIPLGDVQAAARVLIAIFSDEDMLQSAGSAARERFLNYFETTRVASELRSFLVS</sequence>
<evidence type="ECO:0000259" key="1">
    <source>
        <dbReference type="Pfam" id="PF00534"/>
    </source>
</evidence>
<proteinExistence type="predicted"/>
<dbReference type="CDD" id="cd03801">
    <property type="entry name" value="GT4_PimA-like"/>
    <property type="match status" value="1"/>
</dbReference>
<dbReference type="Gene3D" id="3.40.50.2000">
    <property type="entry name" value="Glycogen Phosphorylase B"/>
    <property type="match status" value="2"/>
</dbReference>
<name>A0ABV2CUY1_9RHOO</name>
<keyword evidence="3" id="KW-0328">Glycosyltransferase</keyword>
<evidence type="ECO:0000259" key="2">
    <source>
        <dbReference type="Pfam" id="PF13439"/>
    </source>
</evidence>